<dbReference type="AlphaFoldDB" id="F4PJE9"/>
<dbReference type="GO" id="GO:0008990">
    <property type="term" value="F:rRNA (guanine-N2-)-methyltransferase activity"/>
    <property type="evidence" value="ECO:0007669"/>
    <property type="project" value="InterPro"/>
</dbReference>
<organism evidence="2 3">
    <name type="scientific">Cavenderia fasciculata</name>
    <name type="common">Slime mold</name>
    <name type="synonym">Dictyostelium fasciculatum</name>
    <dbReference type="NCBI Taxonomy" id="261658"/>
    <lineage>
        <taxon>Eukaryota</taxon>
        <taxon>Amoebozoa</taxon>
        <taxon>Evosea</taxon>
        <taxon>Eumycetozoa</taxon>
        <taxon>Dictyostelia</taxon>
        <taxon>Acytosteliales</taxon>
        <taxon>Cavenderiaceae</taxon>
        <taxon>Cavenderia</taxon>
    </lineage>
</organism>
<dbReference type="Pfam" id="PF04445">
    <property type="entry name" value="SAM_MT"/>
    <property type="match status" value="1"/>
</dbReference>
<dbReference type="STRING" id="1054147.F4PJE9"/>
<proteinExistence type="inferred from homology"/>
<keyword evidence="3" id="KW-1185">Reference proteome</keyword>
<dbReference type="RefSeq" id="XP_004362286.1">
    <property type="nucleotide sequence ID" value="XM_004362229.1"/>
</dbReference>
<accession>F4PJE9</accession>
<protein>
    <recommendedName>
        <fullName evidence="4">SAM-dependent methyltransferase</fullName>
    </recommendedName>
</protein>
<sequence length="506" mass="57067">MRMPICSSRSSIVSQTILRSTLFCNYSTTIKPIKNIDRFMKDLKNDQSDINQLINSNKEKHETTTTTTKTTLESSSAAAAAGGGGAMNSKHKNILKRLEKKEPIQFNKRSSTNTTTTSSQRSTPIEKTTEQEEEELLTTTAAAENVMIENESRQKRDDVKRERERQREQDPRYYQEIAPGIAINPQLSKLDKKRVCVSSTDHWQEAQDHAQKIATQLDLDYLEWKSLEVLPTDLCSYMVVLFVTKDGEISLNDLEMFENKKGRVKRKMTCAVSLDYTTGELAFKTLKKTYARSPLVLSVTSGKSSSSSEPLNVLDITGGLGKDSWILASFGCKVTILERNPLLNFMMERALEKAKASSSTGGEGNALFSEIANRITLVKTDSIEYLVKKITDADGLNQDRPDVIYMDPMYQTKENEDNNKALSKKDIRAIRKLVGGDRESKVLFALSKRLATKKIVWKKPKNLGAHLGVDSHYRSTDTRFDVFLMNKNNNNNNSDDVLNNNIQEEK</sequence>
<dbReference type="SUPFAM" id="SSF53335">
    <property type="entry name" value="S-adenosyl-L-methionine-dependent methyltransferases"/>
    <property type="match status" value="1"/>
</dbReference>
<dbReference type="KEGG" id="dfa:DFA_06585"/>
<dbReference type="OrthoDB" id="47189at2759"/>
<dbReference type="PANTHER" id="PTHR36112">
    <property type="entry name" value="RIBOSOMAL RNA SMALL SUBUNIT METHYLTRANSFERASE J"/>
    <property type="match status" value="1"/>
</dbReference>
<gene>
    <name evidence="2" type="ORF">DFA_06585</name>
</gene>
<dbReference type="InterPro" id="IPR029063">
    <property type="entry name" value="SAM-dependent_MTases_sf"/>
</dbReference>
<evidence type="ECO:0000256" key="1">
    <source>
        <dbReference type="SAM" id="MobiDB-lite"/>
    </source>
</evidence>
<evidence type="ECO:0000313" key="2">
    <source>
        <dbReference type="EMBL" id="EGG24435.1"/>
    </source>
</evidence>
<feature type="compositionally biased region" description="Low complexity" evidence="1">
    <location>
        <begin position="110"/>
        <end position="123"/>
    </location>
</feature>
<dbReference type="GeneID" id="14875927"/>
<dbReference type="HAMAP" id="MF_01523">
    <property type="entry name" value="16SrRNA_methyltr_J"/>
    <property type="match status" value="1"/>
</dbReference>
<evidence type="ECO:0008006" key="4">
    <source>
        <dbReference type="Google" id="ProtNLM"/>
    </source>
</evidence>
<dbReference type="Gene3D" id="3.40.50.150">
    <property type="entry name" value="Vaccinia Virus protein VP39"/>
    <property type="match status" value="1"/>
</dbReference>
<reference evidence="3" key="1">
    <citation type="journal article" date="2011" name="Genome Res.">
        <title>Phylogeny-wide analysis of social amoeba genomes highlights ancient origins for complex intercellular communication.</title>
        <authorList>
            <person name="Heidel A.J."/>
            <person name="Lawal H.M."/>
            <person name="Felder M."/>
            <person name="Schilde C."/>
            <person name="Helps N.R."/>
            <person name="Tunggal B."/>
            <person name="Rivero F."/>
            <person name="John U."/>
            <person name="Schleicher M."/>
            <person name="Eichinger L."/>
            <person name="Platzer M."/>
            <person name="Noegel A.A."/>
            <person name="Schaap P."/>
            <person name="Gloeckner G."/>
        </authorList>
    </citation>
    <scope>NUCLEOTIDE SEQUENCE [LARGE SCALE GENOMIC DNA]</scope>
    <source>
        <strain evidence="3">SH3</strain>
    </source>
</reference>
<evidence type="ECO:0000313" key="3">
    <source>
        <dbReference type="Proteomes" id="UP000007797"/>
    </source>
</evidence>
<dbReference type="PANTHER" id="PTHR36112:SF1">
    <property type="entry name" value="RIBOSOMAL RNA SMALL SUBUNIT METHYLTRANSFERASE J"/>
    <property type="match status" value="1"/>
</dbReference>
<dbReference type="Proteomes" id="UP000007797">
    <property type="component" value="Unassembled WGS sequence"/>
</dbReference>
<dbReference type="EMBL" id="GL883007">
    <property type="protein sequence ID" value="EGG24435.1"/>
    <property type="molecule type" value="Genomic_DNA"/>
</dbReference>
<feature type="compositionally biased region" description="Basic and acidic residues" evidence="1">
    <location>
        <begin position="150"/>
        <end position="171"/>
    </location>
</feature>
<name>F4PJE9_CACFS</name>
<dbReference type="InterPro" id="IPR007536">
    <property type="entry name" value="16SrRNA_methylTrfase_J"/>
</dbReference>
<feature type="compositionally biased region" description="Low complexity" evidence="1">
    <location>
        <begin position="64"/>
        <end position="80"/>
    </location>
</feature>
<feature type="region of interest" description="Disordered" evidence="1">
    <location>
        <begin position="55"/>
        <end position="171"/>
    </location>
</feature>
<dbReference type="CDD" id="cd02440">
    <property type="entry name" value="AdoMet_MTases"/>
    <property type="match status" value="1"/>
</dbReference>